<reference evidence="2" key="1">
    <citation type="journal article" date="2018" name="Nat. Plants">
        <title>Whole-genome landscape of Medicago truncatula symbiotic genes.</title>
        <authorList>
            <person name="Pecrix Y."/>
            <person name="Gamas P."/>
            <person name="Carrere S."/>
        </authorList>
    </citation>
    <scope>NUCLEOTIDE SEQUENCE</scope>
    <source>
        <tissue evidence="2">Leaves</tissue>
    </source>
</reference>
<comment type="caution">
    <text evidence="2">The sequence shown here is derived from an EMBL/GenBank/DDBJ whole genome shotgun (WGS) entry which is preliminary data.</text>
</comment>
<organism evidence="2">
    <name type="scientific">Medicago truncatula</name>
    <name type="common">Barrel medic</name>
    <name type="synonym">Medicago tribuloides</name>
    <dbReference type="NCBI Taxonomy" id="3880"/>
    <lineage>
        <taxon>Eukaryota</taxon>
        <taxon>Viridiplantae</taxon>
        <taxon>Streptophyta</taxon>
        <taxon>Embryophyta</taxon>
        <taxon>Tracheophyta</taxon>
        <taxon>Spermatophyta</taxon>
        <taxon>Magnoliopsida</taxon>
        <taxon>eudicotyledons</taxon>
        <taxon>Gunneridae</taxon>
        <taxon>Pentapetalae</taxon>
        <taxon>rosids</taxon>
        <taxon>fabids</taxon>
        <taxon>Fabales</taxon>
        <taxon>Fabaceae</taxon>
        <taxon>Papilionoideae</taxon>
        <taxon>50 kb inversion clade</taxon>
        <taxon>NPAAA clade</taxon>
        <taxon>Hologalegina</taxon>
        <taxon>IRL clade</taxon>
        <taxon>Trifolieae</taxon>
        <taxon>Medicago</taxon>
    </lineage>
</organism>
<dbReference type="GO" id="GO:0015095">
    <property type="term" value="F:magnesium ion transmembrane transporter activity"/>
    <property type="evidence" value="ECO:0007669"/>
    <property type="project" value="UniProtKB-ARBA"/>
</dbReference>
<dbReference type="EMBL" id="PSQE01000001">
    <property type="protein sequence ID" value="RHN78464.1"/>
    <property type="molecule type" value="Genomic_DNA"/>
</dbReference>
<comment type="similarity">
    <text evidence="1">Belongs to the CorA metal ion transporter (MIT) (TC 1.A.35.5) family.</text>
</comment>
<dbReference type="Gramene" id="rna2032">
    <property type="protein sequence ID" value="RHN78464.1"/>
    <property type="gene ID" value="gene2032"/>
</dbReference>
<proteinExistence type="inferred from homology"/>
<gene>
    <name evidence="2" type="ORF">MtrunA17_Chr1g0165871</name>
</gene>
<sequence>MNSIVRKTSLSPRNTWIKLDANGHSSFLDIDKYELMRQVRIDARDLRILDPLLSYPSAIFGREDVIVLNLEFIFCNQHIKAIITAKEVFLQDPTGEDVVPVVRELQRRLFTIDTNQGDDQDHSPLDVEVDEDDGMLDHNSTFFIEEILIIIANIHF</sequence>
<dbReference type="Pfam" id="PF22099">
    <property type="entry name" value="MRS2-like"/>
    <property type="match status" value="1"/>
</dbReference>
<name>A0A396JMP7_MEDTR</name>
<dbReference type="PANTHER" id="PTHR13890">
    <property type="entry name" value="RNA SPLICING PROTEIN MRS2, MITOCHONDRIAL"/>
    <property type="match status" value="1"/>
</dbReference>
<dbReference type="AlphaFoldDB" id="A0A396JMP7"/>
<evidence type="ECO:0000313" key="2">
    <source>
        <dbReference type="EMBL" id="RHN78464.1"/>
    </source>
</evidence>
<dbReference type="Proteomes" id="UP000265566">
    <property type="component" value="Chromosome 1"/>
</dbReference>
<dbReference type="InterPro" id="IPR039204">
    <property type="entry name" value="MRS2-like"/>
</dbReference>
<dbReference type="PANTHER" id="PTHR13890:SF31">
    <property type="entry name" value="MAGNESIUM TRANSPORTER MRS2-2-RELATED"/>
    <property type="match status" value="1"/>
</dbReference>
<protein>
    <submittedName>
        <fullName evidence="2">Uncharacterized protein</fullName>
    </submittedName>
</protein>
<evidence type="ECO:0000256" key="1">
    <source>
        <dbReference type="ARBA" id="ARBA00007535"/>
    </source>
</evidence>
<dbReference type="Gene3D" id="2.40.128.330">
    <property type="match status" value="1"/>
</dbReference>
<accession>A0A396JMP7</accession>